<feature type="signal peptide" evidence="1">
    <location>
        <begin position="1"/>
        <end position="29"/>
    </location>
</feature>
<proteinExistence type="predicted"/>
<feature type="chain" id="PRO_5014308041" evidence="1">
    <location>
        <begin position="30"/>
        <end position="109"/>
    </location>
</feature>
<dbReference type="HOGENOM" id="CLU_2186106_0_0_1"/>
<keyword evidence="1" id="KW-0732">Signal</keyword>
<sequence>MAKFMMVSFEPSSPCWLPLWLWLVPSTDMDTEMVASDTVVVASDTVKSAAMEDTALMVDMLESDPDSVLTERKLMEEVTDAKDLVVKDTASVTVRDTAMVTDVDTTKNL</sequence>
<organism evidence="2 3">
    <name type="scientific">Aedes aegypti</name>
    <name type="common">Yellowfever mosquito</name>
    <name type="synonym">Culex aegypti</name>
    <dbReference type="NCBI Taxonomy" id="7159"/>
    <lineage>
        <taxon>Eukaryota</taxon>
        <taxon>Metazoa</taxon>
        <taxon>Ecdysozoa</taxon>
        <taxon>Arthropoda</taxon>
        <taxon>Hexapoda</taxon>
        <taxon>Insecta</taxon>
        <taxon>Pterygota</taxon>
        <taxon>Neoptera</taxon>
        <taxon>Endopterygota</taxon>
        <taxon>Diptera</taxon>
        <taxon>Nematocera</taxon>
        <taxon>Culicoidea</taxon>
        <taxon>Culicidae</taxon>
        <taxon>Culicinae</taxon>
        <taxon>Aedini</taxon>
        <taxon>Aedes</taxon>
        <taxon>Stegomyia</taxon>
    </lineage>
</organism>
<name>Q17LF7_AEDAE</name>
<evidence type="ECO:0000313" key="2">
    <source>
        <dbReference type="EMBL" id="EAT47505.1"/>
    </source>
</evidence>
<dbReference type="PaxDb" id="7159-AAEL001392-PA"/>
<dbReference type="AlphaFoldDB" id="Q17LF7"/>
<dbReference type="Proteomes" id="UP000682892">
    <property type="component" value="Unassembled WGS sequence"/>
</dbReference>
<reference evidence="2" key="1">
    <citation type="submission" date="2005-10" db="EMBL/GenBank/DDBJ databases">
        <authorList>
            <person name="Loftus B.J."/>
            <person name="Nene V.M."/>
            <person name="Hannick L.I."/>
            <person name="Bidwell S."/>
            <person name="Haas B."/>
            <person name="Amedeo P."/>
            <person name="Orvis J."/>
            <person name="Wortman J.R."/>
            <person name="White O.R."/>
            <person name="Salzberg S."/>
            <person name="Shumway M."/>
            <person name="Koo H."/>
            <person name="Zhao Y."/>
            <person name="Holmes M."/>
            <person name="Miller J."/>
            <person name="Schatz M."/>
            <person name="Pop M."/>
            <person name="Pai G."/>
            <person name="Utterback T."/>
            <person name="Rogers Y.-H."/>
            <person name="Kravitz S."/>
            <person name="Fraser C.M."/>
        </authorList>
    </citation>
    <scope>NUCLEOTIDE SEQUENCE</scope>
    <source>
        <strain evidence="2">Liverpool</strain>
    </source>
</reference>
<accession>Q17LF7</accession>
<evidence type="ECO:0000313" key="3">
    <source>
        <dbReference type="Proteomes" id="UP000682892"/>
    </source>
</evidence>
<reference evidence="2" key="3">
    <citation type="submission" date="2012-09" db="EMBL/GenBank/DDBJ databases">
        <authorList>
            <consortium name="VectorBase"/>
        </authorList>
    </citation>
    <scope>NUCLEOTIDE SEQUENCE</scope>
    <source>
        <strain evidence="2">Liverpool</strain>
    </source>
</reference>
<protein>
    <submittedName>
        <fullName evidence="2">AAEL001392-PA</fullName>
    </submittedName>
</protein>
<dbReference type="EMBL" id="CH477216">
    <property type="protein sequence ID" value="EAT47505.1"/>
    <property type="molecule type" value="Genomic_DNA"/>
</dbReference>
<evidence type="ECO:0000256" key="1">
    <source>
        <dbReference type="SAM" id="SignalP"/>
    </source>
</evidence>
<gene>
    <name evidence="2" type="ORF">AaeL_AAEL001392</name>
</gene>
<reference evidence="2" key="2">
    <citation type="journal article" date="2007" name="Science">
        <title>Genome sequence of Aedes aegypti, a major arbovirus vector.</title>
        <authorList>
            <person name="Nene V."/>
            <person name="Wortman J.R."/>
            <person name="Lawson D."/>
            <person name="Haas B."/>
            <person name="Kodira C."/>
            <person name="Tu Z.J."/>
            <person name="Loftus B."/>
            <person name="Xi Z."/>
            <person name="Megy K."/>
            <person name="Grabherr M."/>
            <person name="Ren Q."/>
            <person name="Zdobnov E.M."/>
            <person name="Lobo N.F."/>
            <person name="Campbell K.S."/>
            <person name="Brown S.E."/>
            <person name="Bonaldo M.F."/>
            <person name="Zhu J."/>
            <person name="Sinkins S.P."/>
            <person name="Hogenkamp D.G."/>
            <person name="Amedeo P."/>
            <person name="Arensburger P."/>
            <person name="Atkinson P.W."/>
            <person name="Bidwell S."/>
            <person name="Biedler J."/>
            <person name="Birney E."/>
            <person name="Bruggner R.V."/>
            <person name="Costas J."/>
            <person name="Coy M.R."/>
            <person name="Crabtree J."/>
            <person name="Crawford M."/>
            <person name="Debruyn B."/>
            <person name="Decaprio D."/>
            <person name="Eiglmeier K."/>
            <person name="Eisenstadt E."/>
            <person name="El-Dorry H."/>
            <person name="Gelbart W.M."/>
            <person name="Gomes S.L."/>
            <person name="Hammond M."/>
            <person name="Hannick L.I."/>
            <person name="Hogan J.R."/>
            <person name="Holmes M.H."/>
            <person name="Jaffe D."/>
            <person name="Johnston J.S."/>
            <person name="Kennedy R.C."/>
            <person name="Koo H."/>
            <person name="Kravitz S."/>
            <person name="Kriventseva E.V."/>
            <person name="Kulp D."/>
            <person name="Labutti K."/>
            <person name="Lee E."/>
            <person name="Li S."/>
            <person name="Lovin D.D."/>
            <person name="Mao C."/>
            <person name="Mauceli E."/>
            <person name="Menck C.F."/>
            <person name="Miller J.R."/>
            <person name="Montgomery P."/>
            <person name="Mori A."/>
            <person name="Nascimento A.L."/>
            <person name="Naveira H.F."/>
            <person name="Nusbaum C."/>
            <person name="O'leary S."/>
            <person name="Orvis J."/>
            <person name="Pertea M."/>
            <person name="Quesneville H."/>
            <person name="Reidenbach K.R."/>
            <person name="Rogers Y.H."/>
            <person name="Roth C.W."/>
            <person name="Schneider J.R."/>
            <person name="Schatz M."/>
            <person name="Shumway M."/>
            <person name="Stanke M."/>
            <person name="Stinson E.O."/>
            <person name="Tubio J.M."/>
            <person name="Vanzee J.P."/>
            <person name="Verjovski-Almeida S."/>
            <person name="Werner D."/>
            <person name="White O."/>
            <person name="Wyder S."/>
            <person name="Zeng Q."/>
            <person name="Zhao Q."/>
            <person name="Zhao Y."/>
            <person name="Hill C.A."/>
            <person name="Raikhel A.S."/>
            <person name="Soares M.B."/>
            <person name="Knudson D.L."/>
            <person name="Lee N.H."/>
            <person name="Galagan J."/>
            <person name="Salzberg S.L."/>
            <person name="Paulsen I.T."/>
            <person name="Dimopoulos G."/>
            <person name="Collins F.H."/>
            <person name="Birren B."/>
            <person name="Fraser-Liggett C.M."/>
            <person name="Severson D.W."/>
        </authorList>
    </citation>
    <scope>NUCLEOTIDE SEQUENCE [LARGE SCALE GENOMIC DNA]</scope>
    <source>
        <strain evidence="2">Liverpool</strain>
    </source>
</reference>